<evidence type="ECO:0000256" key="2">
    <source>
        <dbReference type="PIRSR" id="PIRSR000915-2"/>
    </source>
</evidence>
<comment type="cofactor">
    <cofactor evidence="3">
        <name>Mg(2+)</name>
        <dbReference type="ChEBI" id="CHEBI:18420"/>
    </cofactor>
    <text evidence="3">Divalent metal ions. Mg(2+) is the most effective.</text>
</comment>
<dbReference type="GO" id="GO:0016791">
    <property type="term" value="F:phosphatase activity"/>
    <property type="evidence" value="ECO:0007669"/>
    <property type="project" value="TreeGrafter"/>
</dbReference>
<evidence type="ECO:0000256" key="3">
    <source>
        <dbReference type="PIRSR" id="PIRSR000915-3"/>
    </source>
</evidence>
<keyword evidence="3" id="KW-0479">Metal-binding</keyword>
<organism evidence="4 5">
    <name type="scientific">Glossina brevipalpis</name>
    <dbReference type="NCBI Taxonomy" id="37001"/>
    <lineage>
        <taxon>Eukaryota</taxon>
        <taxon>Metazoa</taxon>
        <taxon>Ecdysozoa</taxon>
        <taxon>Arthropoda</taxon>
        <taxon>Hexapoda</taxon>
        <taxon>Insecta</taxon>
        <taxon>Pterygota</taxon>
        <taxon>Neoptera</taxon>
        <taxon>Endopterygota</taxon>
        <taxon>Diptera</taxon>
        <taxon>Brachycera</taxon>
        <taxon>Muscomorpha</taxon>
        <taxon>Hippoboscoidea</taxon>
        <taxon>Glossinidae</taxon>
        <taxon>Glossina</taxon>
    </lineage>
</organism>
<dbReference type="PANTHER" id="PTHR19288:SF4">
    <property type="entry name" value="RE04130P-RELATED"/>
    <property type="match status" value="1"/>
</dbReference>
<keyword evidence="5" id="KW-1185">Reference proteome</keyword>
<dbReference type="Proteomes" id="UP000091820">
    <property type="component" value="Unassembled WGS sequence"/>
</dbReference>
<dbReference type="EnsemblMetazoa" id="GBRI010652-RA">
    <property type="protein sequence ID" value="GBRI010652-PA"/>
    <property type="gene ID" value="GBRI010652"/>
</dbReference>
<dbReference type="AlphaFoldDB" id="A0A1A9W8Z4"/>
<proteinExistence type="inferred from homology"/>
<dbReference type="InterPro" id="IPR006357">
    <property type="entry name" value="HAD-SF_hydro_IIA"/>
</dbReference>
<dbReference type="SUPFAM" id="SSF56784">
    <property type="entry name" value="HAD-like"/>
    <property type="match status" value="1"/>
</dbReference>
<comment type="similarity">
    <text evidence="1">Belongs to the HAD-like hydrolase superfamily.</text>
</comment>
<evidence type="ECO:0000313" key="5">
    <source>
        <dbReference type="Proteomes" id="UP000091820"/>
    </source>
</evidence>
<evidence type="ECO:0000313" key="4">
    <source>
        <dbReference type="EnsemblMetazoa" id="GBRI010652-PA"/>
    </source>
</evidence>
<reference evidence="5" key="1">
    <citation type="submission" date="2014-03" db="EMBL/GenBank/DDBJ databases">
        <authorList>
            <person name="Aksoy S."/>
            <person name="Warren W."/>
            <person name="Wilson R.K."/>
        </authorList>
    </citation>
    <scope>NUCLEOTIDE SEQUENCE [LARGE SCALE GENOMIC DNA]</scope>
    <source>
        <strain evidence="5">IAEA</strain>
    </source>
</reference>
<dbReference type="Gene3D" id="3.40.50.1000">
    <property type="entry name" value="HAD superfamily/HAD-like"/>
    <property type="match status" value="2"/>
</dbReference>
<evidence type="ECO:0000256" key="1">
    <source>
        <dbReference type="PIRNR" id="PIRNR000915"/>
    </source>
</evidence>
<dbReference type="PANTHER" id="PTHR19288">
    <property type="entry name" value="4-NITROPHENYLPHOSPHATASE-RELATED"/>
    <property type="match status" value="1"/>
</dbReference>
<keyword evidence="1" id="KW-0378">Hydrolase</keyword>
<dbReference type="VEuPathDB" id="VectorBase:GBRI010652"/>
<reference evidence="4" key="2">
    <citation type="submission" date="2020-05" db="UniProtKB">
        <authorList>
            <consortium name="EnsemblMetazoa"/>
        </authorList>
    </citation>
    <scope>IDENTIFICATION</scope>
    <source>
        <strain evidence="4">IAEA</strain>
    </source>
</reference>
<dbReference type="Pfam" id="PF13242">
    <property type="entry name" value="Hydrolase_like"/>
    <property type="match status" value="1"/>
</dbReference>
<dbReference type="GO" id="GO:0005737">
    <property type="term" value="C:cytoplasm"/>
    <property type="evidence" value="ECO:0007669"/>
    <property type="project" value="TreeGrafter"/>
</dbReference>
<dbReference type="InterPro" id="IPR036412">
    <property type="entry name" value="HAD-like_sf"/>
</dbReference>
<feature type="binding site" evidence="3">
    <location>
        <position position="251"/>
    </location>
    <ligand>
        <name>Mg(2+)</name>
        <dbReference type="ChEBI" id="CHEBI:18420"/>
    </ligand>
</feature>
<protein>
    <submittedName>
        <fullName evidence="4">Uncharacterized protein</fullName>
    </submittedName>
</protein>
<dbReference type="GO" id="GO:0046872">
    <property type="term" value="F:metal ion binding"/>
    <property type="evidence" value="ECO:0007669"/>
    <property type="project" value="UniProtKB-KW"/>
</dbReference>
<dbReference type="Pfam" id="PF13344">
    <property type="entry name" value="Hydrolase_6"/>
    <property type="match status" value="1"/>
</dbReference>
<feature type="binding site" evidence="2">
    <location>
        <position position="225"/>
    </location>
    <ligand>
        <name>substrate</name>
    </ligand>
</feature>
<keyword evidence="3" id="KW-0460">Magnesium</keyword>
<dbReference type="PIRSF" id="PIRSF000915">
    <property type="entry name" value="PGP-type_phosphatase"/>
    <property type="match status" value="1"/>
</dbReference>
<accession>A0A1A9W8Z4</accession>
<name>A0A1A9W8Z4_9MUSC</name>
<sequence length="309" mass="34877">MSTNNTPETVNPLDGIRRSLLACYGCMFLKIKTERVVWNARTIIEGSSDGFGELRKAGKKITFITNNSVRTEEACLEKLKDNNIEIDANDLMHPAKSAAEYLKSINFQGLIYTIASDAFKSVLRKEGFQLKDGPNVILDESFSQLMQYIMDGEPIKAVIIDFDFNLSLCKMMKAFHYARQNDCLLIGGATDIALPISKDMTIMGAGVFVKAFEQATKREMLVFGKPSVALADVLLKRYNIKQRERVLMIGDMLEQDIRFGKTCGFQTCLVLSGGCSWNELRRETDRNAIPDYYANSMKDFVDFMKELNK</sequence>
<dbReference type="STRING" id="37001.A0A1A9W8Z4"/>
<dbReference type="NCBIfam" id="TIGR01460">
    <property type="entry name" value="HAD-SF-IIA"/>
    <property type="match status" value="1"/>
</dbReference>
<dbReference type="InterPro" id="IPR023214">
    <property type="entry name" value="HAD_sf"/>
</dbReference>